<keyword evidence="2" id="KW-1185">Reference proteome</keyword>
<dbReference type="RefSeq" id="WP_265269590.1">
    <property type="nucleotide sequence ID" value="NZ_JANFAV010000012.1"/>
</dbReference>
<proteinExistence type="predicted"/>
<evidence type="ECO:0000313" key="2">
    <source>
        <dbReference type="Proteomes" id="UP001165565"/>
    </source>
</evidence>
<reference evidence="1" key="1">
    <citation type="submission" date="2022-06" db="EMBL/GenBank/DDBJ databases">
        <title>Sphingomonas sp. nov. isolated from rhizosphere soil of tomato.</title>
        <authorList>
            <person name="Dong H."/>
            <person name="Gao R."/>
        </authorList>
    </citation>
    <scope>NUCLEOTIDE SEQUENCE</scope>
    <source>
        <strain evidence="1">MMSM24</strain>
    </source>
</reference>
<organism evidence="1 2">
    <name type="scientific">Sphingomonas lycopersici</name>
    <dbReference type="NCBI Taxonomy" id="2951807"/>
    <lineage>
        <taxon>Bacteria</taxon>
        <taxon>Pseudomonadati</taxon>
        <taxon>Pseudomonadota</taxon>
        <taxon>Alphaproteobacteria</taxon>
        <taxon>Sphingomonadales</taxon>
        <taxon>Sphingomonadaceae</taxon>
        <taxon>Sphingomonas</taxon>
    </lineage>
</organism>
<gene>
    <name evidence="1" type="ORF">NEE01_15770</name>
</gene>
<dbReference type="EMBL" id="JANFAV010000012">
    <property type="protein sequence ID" value="MCW6536237.1"/>
    <property type="molecule type" value="Genomic_DNA"/>
</dbReference>
<protein>
    <submittedName>
        <fullName evidence="1">Uncharacterized protein</fullName>
    </submittedName>
</protein>
<sequence>MPKNRQTFHDPLDKLPPVTVEILKDDLLRFTQVDAAGRTNVVTFAGRFAIERRADPLIVVSSDER</sequence>
<accession>A0AA42CRL6</accession>
<name>A0AA42CRL6_9SPHN</name>
<comment type="caution">
    <text evidence="1">The sequence shown here is derived from an EMBL/GenBank/DDBJ whole genome shotgun (WGS) entry which is preliminary data.</text>
</comment>
<dbReference type="AlphaFoldDB" id="A0AA42CRL6"/>
<dbReference type="Proteomes" id="UP001165565">
    <property type="component" value="Unassembled WGS sequence"/>
</dbReference>
<evidence type="ECO:0000313" key="1">
    <source>
        <dbReference type="EMBL" id="MCW6536237.1"/>
    </source>
</evidence>